<dbReference type="GeneTree" id="ENSGT00390000013284"/>
<dbReference type="GO" id="GO:0016020">
    <property type="term" value="C:membrane"/>
    <property type="evidence" value="ECO:0007669"/>
    <property type="project" value="UniProtKB-SubCell"/>
</dbReference>
<keyword evidence="3 6" id="KW-0812">Transmembrane</keyword>
<name>A0A3B3RTH2_9TELE</name>
<feature type="transmembrane region" description="Helical" evidence="6">
    <location>
        <begin position="63"/>
        <end position="79"/>
    </location>
</feature>
<dbReference type="Ensembl" id="ENSPKIT00000002481.1">
    <property type="protein sequence ID" value="ENSPKIP00000021837.1"/>
    <property type="gene ID" value="ENSPKIG00000006074.1"/>
</dbReference>
<comment type="subcellular location">
    <subcellularLocation>
        <location evidence="1">Membrane</location>
        <topology evidence="1">Multi-pass membrane protein</topology>
    </subcellularLocation>
</comment>
<dbReference type="GO" id="GO:0016567">
    <property type="term" value="P:protein ubiquitination"/>
    <property type="evidence" value="ECO:0007669"/>
    <property type="project" value="InterPro"/>
</dbReference>
<dbReference type="Pfam" id="PF10272">
    <property type="entry name" value="Tmpp129"/>
    <property type="match status" value="1"/>
</dbReference>
<evidence type="ECO:0000256" key="1">
    <source>
        <dbReference type="ARBA" id="ARBA00004141"/>
    </source>
</evidence>
<evidence type="ECO:0000256" key="3">
    <source>
        <dbReference type="ARBA" id="ARBA00022692"/>
    </source>
</evidence>
<dbReference type="AlphaFoldDB" id="A0A3B3RTH2"/>
<accession>A0A3B3RTH2</accession>
<organism evidence="7 8">
    <name type="scientific">Paramormyrops kingsleyae</name>
    <dbReference type="NCBI Taxonomy" id="1676925"/>
    <lineage>
        <taxon>Eukaryota</taxon>
        <taxon>Metazoa</taxon>
        <taxon>Chordata</taxon>
        <taxon>Craniata</taxon>
        <taxon>Vertebrata</taxon>
        <taxon>Euteleostomi</taxon>
        <taxon>Actinopterygii</taxon>
        <taxon>Neopterygii</taxon>
        <taxon>Teleostei</taxon>
        <taxon>Osteoglossocephala</taxon>
        <taxon>Osteoglossomorpha</taxon>
        <taxon>Osteoglossiformes</taxon>
        <taxon>Mormyridae</taxon>
        <taxon>Paramormyrops</taxon>
    </lineage>
</organism>
<reference evidence="7" key="2">
    <citation type="submission" date="2025-09" db="UniProtKB">
        <authorList>
            <consortium name="Ensembl"/>
        </authorList>
    </citation>
    <scope>IDENTIFICATION</scope>
</reference>
<keyword evidence="5 6" id="KW-0472">Membrane</keyword>
<dbReference type="Proteomes" id="UP000261540">
    <property type="component" value="Unplaced"/>
</dbReference>
<dbReference type="PANTHER" id="PTHR31322">
    <property type="entry name" value="E3 UBIQUITIN-PROTEIN LIGASE TM129"/>
    <property type="match status" value="1"/>
</dbReference>
<reference evidence="7" key="1">
    <citation type="submission" date="2025-08" db="UniProtKB">
        <authorList>
            <consortium name="Ensembl"/>
        </authorList>
    </citation>
    <scope>IDENTIFICATION</scope>
</reference>
<dbReference type="GO" id="GO:0005783">
    <property type="term" value="C:endoplasmic reticulum"/>
    <property type="evidence" value="ECO:0007669"/>
    <property type="project" value="TreeGrafter"/>
</dbReference>
<keyword evidence="4 6" id="KW-1133">Transmembrane helix</keyword>
<evidence type="ECO:0000313" key="7">
    <source>
        <dbReference type="Ensembl" id="ENSPKIP00000021837.1"/>
    </source>
</evidence>
<dbReference type="GO" id="GO:0061630">
    <property type="term" value="F:ubiquitin protein ligase activity"/>
    <property type="evidence" value="ECO:0007669"/>
    <property type="project" value="InterPro"/>
</dbReference>
<protein>
    <submittedName>
        <fullName evidence="7">Transmembrane protein 129, E3 ubiquitin protein ligase</fullName>
    </submittedName>
</protein>
<comment type="similarity">
    <text evidence="2">Belongs to the TMEM129 family.</text>
</comment>
<dbReference type="PANTHER" id="PTHR31322:SF2">
    <property type="entry name" value="E3 UBIQUITIN-PROTEIN LIGASE TM129"/>
    <property type="match status" value="1"/>
</dbReference>
<evidence type="ECO:0000256" key="4">
    <source>
        <dbReference type="ARBA" id="ARBA00022989"/>
    </source>
</evidence>
<evidence type="ECO:0000256" key="6">
    <source>
        <dbReference type="SAM" id="Phobius"/>
    </source>
</evidence>
<evidence type="ECO:0000256" key="5">
    <source>
        <dbReference type="ARBA" id="ARBA00023136"/>
    </source>
</evidence>
<dbReference type="InterPro" id="IPR018801">
    <property type="entry name" value="TM129"/>
</dbReference>
<sequence length="425" mass="47570">MIRSYGSISSFCRTTNPIAEQRTHRLTFCSLFTNCKSHSLPANKACVAVPVASAFTNMEPPDVTFTVAYVVFVFCFVFTPNEFRSAGVTVQNIFSGWLGSEDVNFVEYHIKRTSVTLLVHSVLPLGYYAGMCVAAPYKNLTYFPLASEGWQLYFVISVTLPLLSGLLVLHWSQDKWANHPISRKLRAHALPQSSWRAVASSINTEFRRIDKFATGAASARVIVTDSWVMKVTTYVLHVAQQQDAHLTVVESKAHEISPESNTPVQFLTISVNSVNPSVKTFDIRLNSTEYGELREKLHAPIRNAANVVIHQTLSDLFLETFKSHVEANQTYTLPSGQELESCIGCMQVDANIKLLRLCQEESEGGPDSGAGCQRCYCRPMWCLTCMGKWFASRQDQQHPETWLSSRVPCPTCKARFCILDVCVVR</sequence>
<feature type="transmembrane region" description="Helical" evidence="6">
    <location>
        <begin position="149"/>
        <end position="169"/>
    </location>
</feature>
<dbReference type="STRING" id="1676925.ENSPKIP00000021837"/>
<feature type="transmembrane region" description="Helical" evidence="6">
    <location>
        <begin position="117"/>
        <end position="137"/>
    </location>
</feature>
<evidence type="ECO:0000313" key="8">
    <source>
        <dbReference type="Proteomes" id="UP000261540"/>
    </source>
</evidence>
<evidence type="ECO:0000256" key="2">
    <source>
        <dbReference type="ARBA" id="ARBA00007332"/>
    </source>
</evidence>
<proteinExistence type="inferred from homology"/>
<keyword evidence="8" id="KW-1185">Reference proteome</keyword>